<dbReference type="OrthoDB" id="9179360at2"/>
<protein>
    <submittedName>
        <fullName evidence="3">Deazaflavin-dependent nitroreductase</fullName>
        <ecNumber evidence="3">1.-.-.-</ecNumber>
    </submittedName>
</protein>
<keyword evidence="4" id="KW-1185">Reference proteome</keyword>
<dbReference type="GO" id="GO:0070967">
    <property type="term" value="F:coenzyme F420 binding"/>
    <property type="evidence" value="ECO:0007669"/>
    <property type="project" value="TreeGrafter"/>
</dbReference>
<dbReference type="SUPFAM" id="SSF50475">
    <property type="entry name" value="FMN-binding split barrel"/>
    <property type="match status" value="1"/>
</dbReference>
<organism evidence="3 4">
    <name type="scientific">Denitratisoma oestradiolicum</name>
    <dbReference type="NCBI Taxonomy" id="311182"/>
    <lineage>
        <taxon>Bacteria</taxon>
        <taxon>Pseudomonadati</taxon>
        <taxon>Pseudomonadota</taxon>
        <taxon>Betaproteobacteria</taxon>
        <taxon>Nitrosomonadales</taxon>
        <taxon>Sterolibacteriaceae</taxon>
        <taxon>Denitratisoma</taxon>
    </lineage>
</organism>
<dbReference type="Proteomes" id="UP000515733">
    <property type="component" value="Chromosome"/>
</dbReference>
<dbReference type="InterPro" id="IPR012349">
    <property type="entry name" value="Split_barrel_FMN-bd"/>
</dbReference>
<evidence type="ECO:0000313" key="3">
    <source>
        <dbReference type="EMBL" id="CAB1369736.1"/>
    </source>
</evidence>
<evidence type="ECO:0000256" key="2">
    <source>
        <dbReference type="ARBA" id="ARBA00049106"/>
    </source>
</evidence>
<accession>A0A6S6Y3C4</accession>
<dbReference type="EC" id="1.-.-.-" evidence="3"/>
<gene>
    <name evidence="3" type="primary">ddn</name>
    <name evidence="3" type="ORF">DENOEST_2571</name>
</gene>
<keyword evidence="3" id="KW-0560">Oxidoreductase</keyword>
<name>A0A6S6Y3C4_9PROT</name>
<evidence type="ECO:0000256" key="1">
    <source>
        <dbReference type="ARBA" id="ARBA00008710"/>
    </source>
</evidence>
<dbReference type="InterPro" id="IPR004378">
    <property type="entry name" value="F420H2_quin_Rdtase"/>
</dbReference>
<dbReference type="GO" id="GO:0016491">
    <property type="term" value="F:oxidoreductase activity"/>
    <property type="evidence" value="ECO:0007669"/>
    <property type="project" value="UniProtKB-KW"/>
</dbReference>
<dbReference type="NCBIfam" id="TIGR00026">
    <property type="entry name" value="hi_GC_TIGR00026"/>
    <property type="match status" value="1"/>
</dbReference>
<comment type="catalytic activity">
    <reaction evidence="2">
        <text>oxidized coenzyme F420-(gamma-L-Glu)(n) + a quinol + H(+) = reduced coenzyme F420-(gamma-L-Glu)(n) + a quinone</text>
        <dbReference type="Rhea" id="RHEA:39663"/>
        <dbReference type="Rhea" id="RHEA-COMP:12939"/>
        <dbReference type="Rhea" id="RHEA-COMP:14378"/>
        <dbReference type="ChEBI" id="CHEBI:15378"/>
        <dbReference type="ChEBI" id="CHEBI:24646"/>
        <dbReference type="ChEBI" id="CHEBI:132124"/>
        <dbReference type="ChEBI" id="CHEBI:133980"/>
        <dbReference type="ChEBI" id="CHEBI:139511"/>
    </reaction>
</comment>
<evidence type="ECO:0000313" key="4">
    <source>
        <dbReference type="Proteomes" id="UP000515733"/>
    </source>
</evidence>
<dbReference type="PANTHER" id="PTHR39428:SF3">
    <property type="entry name" value="DEAZAFLAVIN-DEPENDENT NITROREDUCTASE"/>
    <property type="match status" value="1"/>
</dbReference>
<dbReference type="PANTHER" id="PTHR39428">
    <property type="entry name" value="F420H(2)-DEPENDENT QUINONE REDUCTASE RV1261C"/>
    <property type="match status" value="1"/>
</dbReference>
<dbReference type="GO" id="GO:0005886">
    <property type="term" value="C:plasma membrane"/>
    <property type="evidence" value="ECO:0007669"/>
    <property type="project" value="TreeGrafter"/>
</dbReference>
<dbReference type="KEGG" id="doe:DENOEST_2571"/>
<dbReference type="Gene3D" id="2.30.110.10">
    <property type="entry name" value="Electron Transport, Fmn-binding Protein, Chain A"/>
    <property type="match status" value="1"/>
</dbReference>
<dbReference type="AlphaFoldDB" id="A0A6S6Y3C4"/>
<reference evidence="3 4" key="1">
    <citation type="submission" date="2020-03" db="EMBL/GenBank/DDBJ databases">
        <authorList>
            <consortium name="Genoscope - CEA"/>
            <person name="William W."/>
        </authorList>
    </citation>
    <scope>NUCLEOTIDE SEQUENCE [LARGE SCALE GENOMIC DNA]</scope>
    <source>
        <strain evidence="4">DSM 16959</strain>
    </source>
</reference>
<proteinExistence type="inferred from homology"/>
<dbReference type="EMBL" id="LR778301">
    <property type="protein sequence ID" value="CAB1369736.1"/>
    <property type="molecule type" value="Genomic_DNA"/>
</dbReference>
<dbReference type="RefSeq" id="WP_145771099.1">
    <property type="nucleotide sequence ID" value="NZ_LR778301.1"/>
</dbReference>
<sequence length="164" mass="19129">MIRYDYVKTRREDLKPYPENAKGLTRLFIKTFTRINVWVYRLSKGRWMNTFPGGFPICLVTTTGAKSGKPRSIALIHLPLGDKKLMVASQGGADTHPTWYYNVKAHPEVEIHFGAERRRYRTRQVSDDEKRELWPHLLSLYPAFDEYQARTDRNIPVFVCEPVG</sequence>
<dbReference type="Pfam" id="PF04075">
    <property type="entry name" value="F420H2_quin_red"/>
    <property type="match status" value="1"/>
</dbReference>
<comment type="similarity">
    <text evidence="1">Belongs to the F420H(2)-dependent quinone reductase family.</text>
</comment>